<evidence type="ECO:0000256" key="1">
    <source>
        <dbReference type="ARBA" id="ARBA00010169"/>
    </source>
</evidence>
<dbReference type="GO" id="GO:0010038">
    <property type="term" value="P:response to metal ion"/>
    <property type="evidence" value="ECO:0007669"/>
    <property type="project" value="InterPro"/>
</dbReference>
<reference evidence="2" key="1">
    <citation type="submission" date="2015-12" db="EMBL/GenBank/DDBJ databases">
        <title>De novo transcriptome assembly of four potential Pierce s Disease insect vectors from Arizona vineyards.</title>
        <authorList>
            <person name="Tassone E.E."/>
        </authorList>
    </citation>
    <scope>NUCLEOTIDE SEQUENCE</scope>
</reference>
<dbReference type="InterPro" id="IPR004323">
    <property type="entry name" value="Ion_tolerance_CutA"/>
</dbReference>
<dbReference type="AlphaFoldDB" id="A0A1B6D6Y3"/>
<dbReference type="GO" id="GO:0005507">
    <property type="term" value="F:copper ion binding"/>
    <property type="evidence" value="ECO:0007669"/>
    <property type="project" value="TreeGrafter"/>
</dbReference>
<accession>A0A1B6D6Y3</accession>
<dbReference type="EMBL" id="GEDC01015865">
    <property type="protein sequence ID" value="JAS21433.1"/>
    <property type="molecule type" value="Transcribed_RNA"/>
</dbReference>
<dbReference type="Pfam" id="PF03091">
    <property type="entry name" value="CutA1"/>
    <property type="match status" value="1"/>
</dbReference>
<dbReference type="SUPFAM" id="SSF54913">
    <property type="entry name" value="GlnB-like"/>
    <property type="match status" value="1"/>
</dbReference>
<name>A0A1B6D6Y3_9HEMI</name>
<gene>
    <name evidence="2" type="ORF">g.19364</name>
</gene>
<sequence>MYLIGRLVRTSMAQETVSGLHSIAYVTAPSDEVAKSLARNIVEKKLAACVNIIPKVTSIYYYDNTLNEDNEVMMMIKTRSSKLKELTNFIVKNHPYDVCEVITVPIEGGNPLYLNWIKDTVPE</sequence>
<dbReference type="Gene3D" id="3.30.70.120">
    <property type="match status" value="1"/>
</dbReference>
<dbReference type="InterPro" id="IPR011322">
    <property type="entry name" value="N-reg_PII-like_a/b"/>
</dbReference>
<evidence type="ECO:0000313" key="2">
    <source>
        <dbReference type="EMBL" id="JAS21433.1"/>
    </source>
</evidence>
<dbReference type="PANTHER" id="PTHR23419">
    <property type="entry name" value="DIVALENT CATION TOLERANCE CUTA-RELATED"/>
    <property type="match status" value="1"/>
</dbReference>
<comment type="similarity">
    <text evidence="1">Belongs to the CutA family.</text>
</comment>
<dbReference type="InterPro" id="IPR015867">
    <property type="entry name" value="N-reg_PII/ATP_PRibTrfase_C"/>
</dbReference>
<proteinExistence type="inferred from homology"/>
<protein>
    <submittedName>
        <fullName evidence="2">Uncharacterized protein</fullName>
    </submittedName>
</protein>
<organism evidence="2">
    <name type="scientific">Clastoptera arizonana</name>
    <name type="common">Arizona spittle bug</name>
    <dbReference type="NCBI Taxonomy" id="38151"/>
    <lineage>
        <taxon>Eukaryota</taxon>
        <taxon>Metazoa</taxon>
        <taxon>Ecdysozoa</taxon>
        <taxon>Arthropoda</taxon>
        <taxon>Hexapoda</taxon>
        <taxon>Insecta</taxon>
        <taxon>Pterygota</taxon>
        <taxon>Neoptera</taxon>
        <taxon>Paraneoptera</taxon>
        <taxon>Hemiptera</taxon>
        <taxon>Auchenorrhyncha</taxon>
        <taxon>Cercopoidea</taxon>
        <taxon>Clastopteridae</taxon>
        <taxon>Clastoptera</taxon>
    </lineage>
</organism>
<dbReference type="PANTHER" id="PTHR23419:SF8">
    <property type="entry name" value="FI09726P"/>
    <property type="match status" value="1"/>
</dbReference>